<evidence type="ECO:0000313" key="8">
    <source>
        <dbReference type="EMBL" id="KFK32619.1"/>
    </source>
</evidence>
<feature type="domain" description="TF-B3" evidence="7">
    <location>
        <begin position="232"/>
        <end position="328"/>
    </location>
</feature>
<evidence type="ECO:0000256" key="3">
    <source>
        <dbReference type="ARBA" id="ARBA00023125"/>
    </source>
</evidence>
<keyword evidence="9" id="KW-1185">Reference proteome</keyword>
<evidence type="ECO:0000256" key="2">
    <source>
        <dbReference type="ARBA" id="ARBA00023015"/>
    </source>
</evidence>
<dbReference type="SUPFAM" id="SSF101936">
    <property type="entry name" value="DNA-binding pseudobarrel domain"/>
    <property type="match status" value="3"/>
</dbReference>
<accession>A0A087GRW7</accession>
<dbReference type="Proteomes" id="UP000029120">
    <property type="component" value="Chromosome 6"/>
</dbReference>
<keyword evidence="3" id="KW-0238">DNA-binding</keyword>
<evidence type="ECO:0000259" key="7">
    <source>
        <dbReference type="PROSITE" id="PS50863"/>
    </source>
</evidence>
<keyword evidence="2" id="KW-0805">Transcription regulation</keyword>
<dbReference type="PANTHER" id="PTHR31674:SF66">
    <property type="entry name" value="TF-B3 DOMAIN-CONTAINING PROTEIN"/>
    <property type="match status" value="1"/>
</dbReference>
<dbReference type="AlphaFoldDB" id="A0A087GRW7"/>
<dbReference type="InterPro" id="IPR003340">
    <property type="entry name" value="B3_DNA-bd"/>
</dbReference>
<feature type="compositionally biased region" description="Basic and acidic residues" evidence="6">
    <location>
        <begin position="343"/>
        <end position="354"/>
    </location>
</feature>
<name>A0A087GRW7_ARAAL</name>
<dbReference type="OrthoDB" id="1109907at2759"/>
<sequence length="583" mass="66577">MAKPPQFFHTLVNTHLVIPKDFFSKYIQGKSVDDTVELKSDSTDINWKVKMIGRRLNDGWEEFAVANRLQIGDVLLVRYEDDLVLHVSNLGPNCSETRDNNNDDQNNIGKLLLKKRMYPKAELDDDDDGDMELPIKKKVKKSLYTEVSCDVENIKVESIEDECSSMEIESSEDEYRLMESLLEIEKTKHTIDREQEDKERESPFIDSSNRDKIKRDESNKEESRSRERNKNYMTLTITPYCIRKSRMRLPPCFTKENAINKPGMITLLGKDGLKQQANLLLDNARGTMSLGSGWNSFVEKNDLKIGDSFTFKLIWEDTTPVLRLCDAESPFKTNKKTSPFKTNKKESPFIDSSNRDKINRDEITKEERNKNYLRAKDTTLPSENQLVTLTITPYRFRKGRLPLPAWFTKDNGINKPGMITLLGKDGIKHPTKLLLDKVNAVMALGGGWKPFVEENGLKTGDSFTLKLIWEDKTPVLSLCPAERSIDKVGGGCSETNQKNSLPVEPSSCKKISNDENSKDEYKPIERENTHLRGRDSTPSCQKQFVTLKVTPSCFTNCRLILPTEFAKENSMNKPGVIYLVGKD</sequence>
<evidence type="ECO:0000256" key="4">
    <source>
        <dbReference type="ARBA" id="ARBA00023163"/>
    </source>
</evidence>
<dbReference type="GO" id="GO:0005634">
    <property type="term" value="C:nucleus"/>
    <property type="evidence" value="ECO:0007669"/>
    <property type="project" value="UniProtKB-SubCell"/>
</dbReference>
<feature type="domain" description="TF-B3" evidence="7">
    <location>
        <begin position="386"/>
        <end position="482"/>
    </location>
</feature>
<feature type="region of interest" description="Disordered" evidence="6">
    <location>
        <begin position="490"/>
        <end position="518"/>
    </location>
</feature>
<evidence type="ECO:0000256" key="6">
    <source>
        <dbReference type="SAM" id="MobiDB-lite"/>
    </source>
</evidence>
<dbReference type="PANTHER" id="PTHR31674">
    <property type="entry name" value="B3 DOMAIN-CONTAINING PROTEIN REM-LIKE 3-RELATED"/>
    <property type="match status" value="1"/>
</dbReference>
<dbReference type="Gene3D" id="2.40.330.10">
    <property type="entry name" value="DNA-binding pseudobarrel domain"/>
    <property type="match status" value="3"/>
</dbReference>
<dbReference type="GO" id="GO:0003677">
    <property type="term" value="F:DNA binding"/>
    <property type="evidence" value="ECO:0007669"/>
    <property type="project" value="UniProtKB-KW"/>
</dbReference>
<dbReference type="CDD" id="cd10017">
    <property type="entry name" value="B3_DNA"/>
    <property type="match status" value="3"/>
</dbReference>
<feature type="region of interest" description="Disordered" evidence="6">
    <location>
        <begin position="187"/>
        <end position="229"/>
    </location>
</feature>
<reference evidence="9" key="1">
    <citation type="journal article" date="2015" name="Nat. Plants">
        <title>Genome expansion of Arabis alpina linked with retrotransposition and reduced symmetric DNA methylation.</title>
        <authorList>
            <person name="Willing E.M."/>
            <person name="Rawat V."/>
            <person name="Mandakova T."/>
            <person name="Maumus F."/>
            <person name="James G.V."/>
            <person name="Nordstroem K.J."/>
            <person name="Becker C."/>
            <person name="Warthmann N."/>
            <person name="Chica C."/>
            <person name="Szarzynska B."/>
            <person name="Zytnicki M."/>
            <person name="Albani M.C."/>
            <person name="Kiefer C."/>
            <person name="Bergonzi S."/>
            <person name="Castaings L."/>
            <person name="Mateos J.L."/>
            <person name="Berns M.C."/>
            <person name="Bujdoso N."/>
            <person name="Piofczyk T."/>
            <person name="de Lorenzo L."/>
            <person name="Barrero-Sicilia C."/>
            <person name="Mateos I."/>
            <person name="Piednoel M."/>
            <person name="Hagmann J."/>
            <person name="Chen-Min-Tao R."/>
            <person name="Iglesias-Fernandez R."/>
            <person name="Schuster S.C."/>
            <person name="Alonso-Blanco C."/>
            <person name="Roudier F."/>
            <person name="Carbonero P."/>
            <person name="Paz-Ares J."/>
            <person name="Davis S.J."/>
            <person name="Pecinka A."/>
            <person name="Quesneville H."/>
            <person name="Colot V."/>
            <person name="Lysak M.A."/>
            <person name="Weigel D."/>
            <person name="Coupland G."/>
            <person name="Schneeberger K."/>
        </authorList>
    </citation>
    <scope>NUCLEOTIDE SEQUENCE [LARGE SCALE GENOMIC DNA]</scope>
    <source>
        <strain evidence="9">cv. Pajares</strain>
    </source>
</reference>
<proteinExistence type="predicted"/>
<evidence type="ECO:0000256" key="1">
    <source>
        <dbReference type="ARBA" id="ARBA00004123"/>
    </source>
</evidence>
<feature type="domain" description="TF-B3" evidence="7">
    <location>
        <begin position="1"/>
        <end position="93"/>
    </location>
</feature>
<dbReference type="EMBL" id="CM002874">
    <property type="protein sequence ID" value="KFK32619.1"/>
    <property type="molecule type" value="Genomic_DNA"/>
</dbReference>
<dbReference type="InterPro" id="IPR015300">
    <property type="entry name" value="DNA-bd_pseudobarrel_sf"/>
</dbReference>
<dbReference type="Gramene" id="KFK32619">
    <property type="protein sequence ID" value="KFK32619"/>
    <property type="gene ID" value="AALP_AA6G267200"/>
</dbReference>
<evidence type="ECO:0000313" key="9">
    <source>
        <dbReference type="Proteomes" id="UP000029120"/>
    </source>
</evidence>
<evidence type="ECO:0000256" key="5">
    <source>
        <dbReference type="ARBA" id="ARBA00023242"/>
    </source>
</evidence>
<protein>
    <recommendedName>
        <fullName evidence="7">TF-B3 domain-containing protein</fullName>
    </recommendedName>
</protein>
<dbReference type="SMART" id="SM01019">
    <property type="entry name" value="B3"/>
    <property type="match status" value="3"/>
</dbReference>
<feature type="non-terminal residue" evidence="8">
    <location>
        <position position="583"/>
    </location>
</feature>
<gene>
    <name evidence="8" type="ordered locus">AALP_Aa6g267200</name>
</gene>
<dbReference type="Pfam" id="PF02362">
    <property type="entry name" value="B3"/>
    <property type="match status" value="3"/>
</dbReference>
<keyword evidence="4" id="KW-0804">Transcription</keyword>
<keyword evidence="5" id="KW-0539">Nucleus</keyword>
<dbReference type="InterPro" id="IPR039218">
    <property type="entry name" value="REM_fam"/>
</dbReference>
<organism evidence="8 9">
    <name type="scientific">Arabis alpina</name>
    <name type="common">Alpine rock-cress</name>
    <dbReference type="NCBI Taxonomy" id="50452"/>
    <lineage>
        <taxon>Eukaryota</taxon>
        <taxon>Viridiplantae</taxon>
        <taxon>Streptophyta</taxon>
        <taxon>Embryophyta</taxon>
        <taxon>Tracheophyta</taxon>
        <taxon>Spermatophyta</taxon>
        <taxon>Magnoliopsida</taxon>
        <taxon>eudicotyledons</taxon>
        <taxon>Gunneridae</taxon>
        <taxon>Pentapetalae</taxon>
        <taxon>rosids</taxon>
        <taxon>malvids</taxon>
        <taxon>Brassicales</taxon>
        <taxon>Brassicaceae</taxon>
        <taxon>Arabideae</taxon>
        <taxon>Arabis</taxon>
    </lineage>
</organism>
<dbReference type="PROSITE" id="PS50863">
    <property type="entry name" value="B3"/>
    <property type="match status" value="3"/>
</dbReference>
<comment type="subcellular location">
    <subcellularLocation>
        <location evidence="1">Nucleus</location>
    </subcellularLocation>
</comment>
<feature type="region of interest" description="Disordered" evidence="6">
    <location>
        <begin position="335"/>
        <end position="354"/>
    </location>
</feature>